<dbReference type="PANTHER" id="PTHR32419">
    <property type="entry name" value="GLUTATHIONYL-HYDROQUINONE REDUCTASE"/>
    <property type="match status" value="1"/>
</dbReference>
<dbReference type="Pfam" id="PF13409">
    <property type="entry name" value="GST_N_2"/>
    <property type="match status" value="1"/>
</dbReference>
<dbReference type="Gene3D" id="1.20.1050.10">
    <property type="match status" value="1"/>
</dbReference>
<dbReference type="Proteomes" id="UP000196027">
    <property type="component" value="Chromosome"/>
</dbReference>
<evidence type="ECO:0000256" key="1">
    <source>
        <dbReference type="PIRSR" id="PIRSR015753-1"/>
    </source>
</evidence>
<evidence type="ECO:0000256" key="2">
    <source>
        <dbReference type="PIRSR" id="PIRSR015753-2"/>
    </source>
</evidence>
<evidence type="ECO:0000313" key="5">
    <source>
        <dbReference type="EMBL" id="ARU54326.1"/>
    </source>
</evidence>
<proteinExistence type="predicted"/>
<dbReference type="CDD" id="cd03190">
    <property type="entry name" value="GST_C_Omega_like"/>
    <property type="match status" value="1"/>
</dbReference>
<feature type="active site" description="Proton donor/acceptor" evidence="1">
    <location>
        <position position="189"/>
    </location>
</feature>
<feature type="binding site" evidence="2">
    <location>
        <begin position="142"/>
        <end position="143"/>
    </location>
    <ligand>
        <name>glutathione</name>
        <dbReference type="ChEBI" id="CHEBI:57925"/>
    </ligand>
</feature>
<gene>
    <name evidence="5" type="ORF">OLMES_0219</name>
</gene>
<reference evidence="5 6" key="1">
    <citation type="submission" date="2017-05" db="EMBL/GenBank/DDBJ databases">
        <title>Genomic insights into alkan degradation activity of Oleiphilus messinensis.</title>
        <authorList>
            <person name="Kozyavkin S.A."/>
            <person name="Slesarev A.I."/>
            <person name="Golyshin P.N."/>
            <person name="Korzhenkov A."/>
            <person name="Golyshina O.N."/>
            <person name="Toshchakov S.V."/>
        </authorList>
    </citation>
    <scope>NUCLEOTIDE SEQUENCE [LARGE SCALE GENOMIC DNA]</scope>
    <source>
        <strain evidence="5 6">ME102</strain>
    </source>
</reference>
<dbReference type="SFLD" id="SFLDG01206">
    <property type="entry name" value="Xi.1"/>
    <property type="match status" value="1"/>
</dbReference>
<dbReference type="InterPro" id="IPR016639">
    <property type="entry name" value="GST_Omega/GSH"/>
</dbReference>
<feature type="binding site" evidence="2">
    <location>
        <position position="86"/>
    </location>
    <ligand>
        <name>glutathione</name>
        <dbReference type="ChEBI" id="CHEBI:57925"/>
    </ligand>
</feature>
<dbReference type="InterPro" id="IPR036249">
    <property type="entry name" value="Thioredoxin-like_sf"/>
</dbReference>
<dbReference type="OrthoDB" id="9769158at2"/>
<dbReference type="InterPro" id="IPR040079">
    <property type="entry name" value="Glutathione_S-Trfase"/>
</dbReference>
<dbReference type="InterPro" id="IPR047047">
    <property type="entry name" value="GST_Omega-like_C"/>
</dbReference>
<feature type="site" description="Lowers pKa of active site Cys" evidence="3">
    <location>
        <position position="247"/>
    </location>
</feature>
<dbReference type="SFLD" id="SFLDG01148">
    <property type="entry name" value="Xi_(cytGST)"/>
    <property type="match status" value="1"/>
</dbReference>
<dbReference type="Pfam" id="PF13410">
    <property type="entry name" value="GST_C_2"/>
    <property type="match status" value="1"/>
</dbReference>
<evidence type="ECO:0000256" key="3">
    <source>
        <dbReference type="PIRSR" id="PIRSR015753-3"/>
    </source>
</evidence>
<protein>
    <submittedName>
        <fullName evidence="5">Glutathione S-transferase</fullName>
    </submittedName>
</protein>
<dbReference type="PROSITE" id="PS50405">
    <property type="entry name" value="GST_CTER"/>
    <property type="match status" value="1"/>
</dbReference>
<dbReference type="SUPFAM" id="SSF47616">
    <property type="entry name" value="GST C-terminal domain-like"/>
    <property type="match status" value="1"/>
</dbReference>
<dbReference type="InterPro" id="IPR036282">
    <property type="entry name" value="Glutathione-S-Trfase_C_sf"/>
</dbReference>
<dbReference type="EMBL" id="CP021425">
    <property type="protein sequence ID" value="ARU54326.1"/>
    <property type="molecule type" value="Genomic_DNA"/>
</dbReference>
<sequence>MLVKGQWHGKWHPVQQKDDAGRFIRQSSTFTQRLEQGAAEASGRFQLYVAYICPWATRTLIARTLLGLDAHIDIKVVDPVLSDFGWKFGQFPGGSAVDTMAENTMAVEYIHQLYTQSDREYTGRATVPVLWDTENNVIFNNESSQILRIFDEDLRPLHQSKLDLYPEALRSEIDAFNERIYHTFNNGVYRAGFASSQAAYQEAFNDVFTTLEKLEHHFTEQPYAVGRQLTESDIRLFVTLVRFDIAYYGLFKTNLKPIQAYPRLSEYLERLLQMEAFAKNTRVDHIKAGYYSVKALNPGGIVPVGPDLPWFRYLEAYQ</sequence>
<dbReference type="InterPro" id="IPR010987">
    <property type="entry name" value="Glutathione-S-Trfase_C-like"/>
</dbReference>
<feature type="domain" description="GST C-terminal" evidence="4">
    <location>
        <begin position="166"/>
        <end position="290"/>
    </location>
</feature>
<dbReference type="SUPFAM" id="SSF52833">
    <property type="entry name" value="Thioredoxin-like"/>
    <property type="match status" value="1"/>
</dbReference>
<accession>A0A1Y0I3F6</accession>
<dbReference type="InterPro" id="IPR004045">
    <property type="entry name" value="Glutathione_S-Trfase_N"/>
</dbReference>
<keyword evidence="5" id="KW-0808">Transferase</keyword>
<dbReference type="SFLD" id="SFLDS00019">
    <property type="entry name" value="Glutathione_Transferase_(cytos"/>
    <property type="match status" value="1"/>
</dbReference>
<dbReference type="RefSeq" id="WP_087459542.1">
    <property type="nucleotide sequence ID" value="NZ_CP021425.1"/>
</dbReference>
<keyword evidence="6" id="KW-1185">Reference proteome</keyword>
<dbReference type="AlphaFoldDB" id="A0A1Y0I3F6"/>
<organism evidence="5 6">
    <name type="scientific">Oleiphilus messinensis</name>
    <dbReference type="NCBI Taxonomy" id="141451"/>
    <lineage>
        <taxon>Bacteria</taxon>
        <taxon>Pseudomonadati</taxon>
        <taxon>Pseudomonadota</taxon>
        <taxon>Gammaproteobacteria</taxon>
        <taxon>Oceanospirillales</taxon>
        <taxon>Oleiphilaceae</taxon>
        <taxon>Oleiphilus</taxon>
    </lineage>
</organism>
<evidence type="ECO:0000313" key="6">
    <source>
        <dbReference type="Proteomes" id="UP000196027"/>
    </source>
</evidence>
<feature type="active site" description="Nucleophile" evidence="1">
    <location>
        <position position="53"/>
    </location>
</feature>
<dbReference type="KEGG" id="ome:OLMES_0219"/>
<dbReference type="Gene3D" id="3.40.30.10">
    <property type="entry name" value="Glutaredoxin"/>
    <property type="match status" value="1"/>
</dbReference>
<dbReference type="PIRSF" id="PIRSF015753">
    <property type="entry name" value="GST"/>
    <property type="match status" value="1"/>
</dbReference>
<dbReference type="PANTHER" id="PTHR32419:SF6">
    <property type="entry name" value="GLUTATHIONE S-TRANSFERASE OMEGA-LIKE 1-RELATED"/>
    <property type="match status" value="1"/>
</dbReference>
<dbReference type="GO" id="GO:0004364">
    <property type="term" value="F:glutathione transferase activity"/>
    <property type="evidence" value="ECO:0007669"/>
    <property type="project" value="InterPro"/>
</dbReference>
<feature type="binding site" evidence="2">
    <location>
        <begin position="124"/>
        <end position="127"/>
    </location>
    <ligand>
        <name>glutathione</name>
        <dbReference type="ChEBI" id="CHEBI:57925"/>
    </ligand>
</feature>
<feature type="site" description="Lowers pKa of active site Cys" evidence="3">
    <location>
        <position position="290"/>
    </location>
</feature>
<dbReference type="GO" id="GO:0005737">
    <property type="term" value="C:cytoplasm"/>
    <property type="evidence" value="ECO:0007669"/>
    <property type="project" value="TreeGrafter"/>
</dbReference>
<evidence type="ECO:0000259" key="4">
    <source>
        <dbReference type="PROSITE" id="PS50405"/>
    </source>
</evidence>
<name>A0A1Y0I3F6_9GAMM</name>